<name>A0A1Q8CSH4_9PSEU</name>
<feature type="coiled-coil region" evidence="1">
    <location>
        <begin position="22"/>
        <end position="59"/>
    </location>
</feature>
<keyword evidence="1" id="KW-0175">Coiled coil</keyword>
<proteinExistence type="predicted"/>
<organism evidence="3 4">
    <name type="scientific">Actinophytocola xanthii</name>
    <dbReference type="NCBI Taxonomy" id="1912961"/>
    <lineage>
        <taxon>Bacteria</taxon>
        <taxon>Bacillati</taxon>
        <taxon>Actinomycetota</taxon>
        <taxon>Actinomycetes</taxon>
        <taxon>Pseudonocardiales</taxon>
        <taxon>Pseudonocardiaceae</taxon>
    </lineage>
</organism>
<evidence type="ECO:0000313" key="4">
    <source>
        <dbReference type="Proteomes" id="UP000185596"/>
    </source>
</evidence>
<dbReference type="STRING" id="1912961.BU204_11935"/>
<protein>
    <recommendedName>
        <fullName evidence="2">DUF6752 domain-containing protein</fullName>
    </recommendedName>
</protein>
<dbReference type="RefSeq" id="WP_075125696.1">
    <property type="nucleotide sequence ID" value="NZ_MSIE01000018.1"/>
</dbReference>
<dbReference type="Pfam" id="PF20537">
    <property type="entry name" value="DUF6752"/>
    <property type="match status" value="1"/>
</dbReference>
<accession>A0A1Q8CSH4</accession>
<evidence type="ECO:0000256" key="1">
    <source>
        <dbReference type="SAM" id="Coils"/>
    </source>
</evidence>
<feature type="domain" description="DUF6752" evidence="2">
    <location>
        <begin position="32"/>
        <end position="85"/>
    </location>
</feature>
<sequence>METVKTKLRTGSREVVRRLARVSGVDDELRRLRDRVAELEREVQESRRLHQRLAELTDVVTEVLVPAADREDEKIRAILATYNRESF</sequence>
<keyword evidence="4" id="KW-1185">Reference proteome</keyword>
<dbReference type="AlphaFoldDB" id="A0A1Q8CSH4"/>
<gene>
    <name evidence="3" type="ORF">BU204_11935</name>
</gene>
<evidence type="ECO:0000259" key="2">
    <source>
        <dbReference type="Pfam" id="PF20537"/>
    </source>
</evidence>
<reference evidence="3 4" key="1">
    <citation type="submission" date="2016-12" db="EMBL/GenBank/DDBJ databases">
        <title>The draft genome sequence of Actinophytocola sp. 11-183.</title>
        <authorList>
            <person name="Wang W."/>
            <person name="Yuan L."/>
        </authorList>
    </citation>
    <scope>NUCLEOTIDE SEQUENCE [LARGE SCALE GENOMIC DNA]</scope>
    <source>
        <strain evidence="3 4">11-183</strain>
    </source>
</reference>
<dbReference type="EMBL" id="MSIE01000018">
    <property type="protein sequence ID" value="OLF17321.1"/>
    <property type="molecule type" value="Genomic_DNA"/>
</dbReference>
<evidence type="ECO:0000313" key="3">
    <source>
        <dbReference type="EMBL" id="OLF17321.1"/>
    </source>
</evidence>
<comment type="caution">
    <text evidence="3">The sequence shown here is derived from an EMBL/GenBank/DDBJ whole genome shotgun (WGS) entry which is preliminary data.</text>
</comment>
<dbReference type="InterPro" id="IPR046640">
    <property type="entry name" value="DUF6752"/>
</dbReference>
<dbReference type="Proteomes" id="UP000185596">
    <property type="component" value="Unassembled WGS sequence"/>
</dbReference>